<evidence type="ECO:0000256" key="15">
    <source>
        <dbReference type="HAMAP-Rule" id="MF_00283"/>
    </source>
</evidence>
<dbReference type="InterPro" id="IPR005147">
    <property type="entry name" value="tRNA_synthase_B5-dom"/>
</dbReference>
<keyword evidence="10 15" id="KW-0460">Magnesium</keyword>
<reference evidence="18" key="1">
    <citation type="journal article" date="2021" name="ISME J.">
        <title>Fine-scale metabolic discontinuity in a stratified prokaryote microbiome of a Red Sea deep halocline.</title>
        <authorList>
            <person name="Michoud G."/>
            <person name="Ngugi D.K."/>
            <person name="Barozzi A."/>
            <person name="Merlino G."/>
            <person name="Calleja M.L."/>
            <person name="Delgado-Huertas A."/>
            <person name="Moran X.A.G."/>
            <person name="Daffonchio D."/>
        </authorList>
    </citation>
    <scope>NUCLEOTIDE SEQUENCE</scope>
    <source>
        <strain evidence="18">SuakinDeep_MAG55_1</strain>
    </source>
</reference>
<keyword evidence="11" id="KW-0694">RNA-binding</keyword>
<keyword evidence="9 15" id="KW-0067">ATP-binding</keyword>
<dbReference type="PROSITE" id="PS51447">
    <property type="entry name" value="FDX_ACB"/>
    <property type="match status" value="1"/>
</dbReference>
<dbReference type="InterPro" id="IPR045864">
    <property type="entry name" value="aa-tRNA-synth_II/BPL/LPL"/>
</dbReference>
<dbReference type="SUPFAM" id="SSF55681">
    <property type="entry name" value="Class II aaRS and biotin synthetases"/>
    <property type="match status" value="1"/>
</dbReference>
<evidence type="ECO:0000313" key="18">
    <source>
        <dbReference type="EMBL" id="MBS1257140.1"/>
    </source>
</evidence>
<feature type="binding site" evidence="15">
    <location>
        <position position="354"/>
    </location>
    <ligand>
        <name>Mg(2+)</name>
        <dbReference type="ChEBI" id="CHEBI:18420"/>
        <note>shared with alpha subunit</note>
    </ligand>
</feature>
<dbReference type="InterPro" id="IPR041616">
    <property type="entry name" value="PheRS_beta_core"/>
</dbReference>
<dbReference type="Pfam" id="PF03483">
    <property type="entry name" value="B3_4"/>
    <property type="match status" value="1"/>
</dbReference>
<dbReference type="SUPFAM" id="SSF56037">
    <property type="entry name" value="PheT/TilS domain"/>
    <property type="match status" value="1"/>
</dbReference>
<comment type="cofactor">
    <cofactor evidence="15">
        <name>Mg(2+)</name>
        <dbReference type="ChEBI" id="CHEBI:18420"/>
    </cofactor>
    <text evidence="15">Binds 2 magnesium ions per tetramer.</text>
</comment>
<evidence type="ECO:0000256" key="12">
    <source>
        <dbReference type="ARBA" id="ARBA00022917"/>
    </source>
</evidence>
<feature type="domain" description="FDX-ACB" evidence="16">
    <location>
        <begin position="579"/>
        <end position="672"/>
    </location>
</feature>
<dbReference type="Gene3D" id="3.50.40.10">
    <property type="entry name" value="Phenylalanyl-trna Synthetase, Chain B, domain 3"/>
    <property type="match status" value="1"/>
</dbReference>
<dbReference type="PROSITE" id="PS51483">
    <property type="entry name" value="B5"/>
    <property type="match status" value="1"/>
</dbReference>
<dbReference type="SMART" id="SM00873">
    <property type="entry name" value="B3_4"/>
    <property type="match status" value="1"/>
</dbReference>
<dbReference type="InterPro" id="IPR036690">
    <property type="entry name" value="Fdx_antiC-bd_sf"/>
</dbReference>
<evidence type="ECO:0000256" key="14">
    <source>
        <dbReference type="ARBA" id="ARBA00049255"/>
    </source>
</evidence>
<evidence type="ECO:0000256" key="11">
    <source>
        <dbReference type="ARBA" id="ARBA00022884"/>
    </source>
</evidence>
<dbReference type="FunFam" id="3.30.56.10:FF:000001">
    <property type="entry name" value="Phenylalanine--tRNA ligase beta subunit"/>
    <property type="match status" value="1"/>
</dbReference>
<dbReference type="InterPro" id="IPR005121">
    <property type="entry name" value="Fdx_antiC-bd"/>
</dbReference>
<dbReference type="Pfam" id="PF03484">
    <property type="entry name" value="B5"/>
    <property type="match status" value="1"/>
</dbReference>
<dbReference type="GO" id="GO:0000049">
    <property type="term" value="F:tRNA binding"/>
    <property type="evidence" value="ECO:0007669"/>
    <property type="project" value="UniProtKB-KW"/>
</dbReference>
<dbReference type="PANTHER" id="PTHR10947:SF0">
    <property type="entry name" value="PHENYLALANINE--TRNA LIGASE BETA SUBUNIT"/>
    <property type="match status" value="1"/>
</dbReference>
<evidence type="ECO:0000256" key="3">
    <source>
        <dbReference type="ARBA" id="ARBA00011209"/>
    </source>
</evidence>
<protein>
    <recommendedName>
        <fullName evidence="15">Phenylalanine--tRNA ligase beta subunit</fullName>
        <ecNumber evidence="15">6.1.1.20</ecNumber>
    </recommendedName>
    <alternativeName>
        <fullName evidence="15">Phenylalanyl-tRNA synthetase beta subunit</fullName>
        <shortName evidence="15">PheRS</shortName>
    </alternativeName>
</protein>
<dbReference type="GO" id="GO:0009328">
    <property type="term" value="C:phenylalanine-tRNA ligase complex"/>
    <property type="evidence" value="ECO:0007669"/>
    <property type="project" value="TreeGrafter"/>
</dbReference>
<keyword evidence="6 15" id="KW-0436">Ligase</keyword>
<keyword evidence="13 15" id="KW-0030">Aminoacyl-tRNA synthetase</keyword>
<evidence type="ECO:0000256" key="6">
    <source>
        <dbReference type="ARBA" id="ARBA00022598"/>
    </source>
</evidence>
<dbReference type="GO" id="GO:0004826">
    <property type="term" value="F:phenylalanine-tRNA ligase activity"/>
    <property type="evidence" value="ECO:0007669"/>
    <property type="project" value="UniProtKB-UniRule"/>
</dbReference>
<feature type="binding site" evidence="15">
    <location>
        <position position="344"/>
    </location>
    <ligand>
        <name>Mg(2+)</name>
        <dbReference type="ChEBI" id="CHEBI:18420"/>
        <note>shared with alpha subunit</note>
    </ligand>
</feature>
<gene>
    <name evidence="15" type="primary">pheT</name>
    <name evidence="18" type="ORF">MAG551_00175</name>
</gene>
<dbReference type="Gene3D" id="3.30.56.10">
    <property type="match status" value="2"/>
</dbReference>
<dbReference type="NCBIfam" id="TIGR00472">
    <property type="entry name" value="pheT_bact"/>
    <property type="match status" value="1"/>
</dbReference>
<evidence type="ECO:0000256" key="13">
    <source>
        <dbReference type="ARBA" id="ARBA00023146"/>
    </source>
</evidence>
<evidence type="ECO:0000259" key="17">
    <source>
        <dbReference type="PROSITE" id="PS51483"/>
    </source>
</evidence>
<comment type="subunit">
    <text evidence="3 15">Tetramer of two alpha and two beta subunits.</text>
</comment>
<dbReference type="Gene3D" id="3.30.70.380">
    <property type="entry name" value="Ferrodoxin-fold anticodon-binding domain"/>
    <property type="match status" value="1"/>
</dbReference>
<evidence type="ECO:0000313" key="19">
    <source>
        <dbReference type="Proteomes" id="UP000722750"/>
    </source>
</evidence>
<feature type="binding site" evidence="15">
    <location>
        <position position="353"/>
    </location>
    <ligand>
        <name>Mg(2+)</name>
        <dbReference type="ChEBI" id="CHEBI:18420"/>
        <note>shared with alpha subunit</note>
    </ligand>
</feature>
<comment type="catalytic activity">
    <reaction evidence="14 15">
        <text>tRNA(Phe) + L-phenylalanine + ATP = L-phenylalanyl-tRNA(Phe) + AMP + diphosphate + H(+)</text>
        <dbReference type="Rhea" id="RHEA:19413"/>
        <dbReference type="Rhea" id="RHEA-COMP:9668"/>
        <dbReference type="Rhea" id="RHEA-COMP:9699"/>
        <dbReference type="ChEBI" id="CHEBI:15378"/>
        <dbReference type="ChEBI" id="CHEBI:30616"/>
        <dbReference type="ChEBI" id="CHEBI:33019"/>
        <dbReference type="ChEBI" id="CHEBI:58095"/>
        <dbReference type="ChEBI" id="CHEBI:78442"/>
        <dbReference type="ChEBI" id="CHEBI:78531"/>
        <dbReference type="ChEBI" id="CHEBI:456215"/>
        <dbReference type="EC" id="6.1.1.20"/>
    </reaction>
</comment>
<dbReference type="InterPro" id="IPR004532">
    <property type="entry name" value="Phe-tRNA-ligase_IIc_bsu_bact"/>
</dbReference>
<dbReference type="EC" id="6.1.1.20" evidence="15"/>
<evidence type="ECO:0000256" key="5">
    <source>
        <dbReference type="ARBA" id="ARBA00022555"/>
    </source>
</evidence>
<name>A0A941W355_9BACT</name>
<dbReference type="Pfam" id="PF17759">
    <property type="entry name" value="tRNA_synthFbeta"/>
    <property type="match status" value="1"/>
</dbReference>
<dbReference type="AlphaFoldDB" id="A0A941W355"/>
<dbReference type="HAMAP" id="MF_00283">
    <property type="entry name" value="Phe_tRNA_synth_beta1"/>
    <property type="match status" value="1"/>
</dbReference>
<dbReference type="InterPro" id="IPR020825">
    <property type="entry name" value="Phe-tRNA_synthase-like_B3/B4"/>
</dbReference>
<dbReference type="Proteomes" id="UP000722750">
    <property type="component" value="Unassembled WGS sequence"/>
</dbReference>
<dbReference type="GO" id="GO:0005524">
    <property type="term" value="F:ATP binding"/>
    <property type="evidence" value="ECO:0007669"/>
    <property type="project" value="UniProtKB-UniRule"/>
</dbReference>
<proteinExistence type="inferred from homology"/>
<feature type="binding site" evidence="15">
    <location>
        <position position="350"/>
    </location>
    <ligand>
        <name>Mg(2+)</name>
        <dbReference type="ChEBI" id="CHEBI:18420"/>
        <note>shared with alpha subunit</note>
    </ligand>
</feature>
<evidence type="ECO:0000256" key="1">
    <source>
        <dbReference type="ARBA" id="ARBA00004496"/>
    </source>
</evidence>
<keyword evidence="5" id="KW-0820">tRNA-binding</keyword>
<dbReference type="FunFam" id="3.50.40.10:FF:000001">
    <property type="entry name" value="Phenylalanine--tRNA ligase beta subunit"/>
    <property type="match status" value="1"/>
</dbReference>
<dbReference type="GO" id="GO:0000287">
    <property type="term" value="F:magnesium ion binding"/>
    <property type="evidence" value="ECO:0007669"/>
    <property type="project" value="UniProtKB-UniRule"/>
</dbReference>
<evidence type="ECO:0000256" key="2">
    <source>
        <dbReference type="ARBA" id="ARBA00008653"/>
    </source>
</evidence>
<dbReference type="FunFam" id="3.30.70.380:FF:000001">
    <property type="entry name" value="Phenylalanine--tRNA ligase beta subunit"/>
    <property type="match status" value="1"/>
</dbReference>
<dbReference type="InterPro" id="IPR045060">
    <property type="entry name" value="Phe-tRNA-ligase_IIc_bsu"/>
</dbReference>
<dbReference type="FunFam" id="3.30.56.10:FF:000002">
    <property type="entry name" value="Phenylalanine--tRNA ligase beta subunit"/>
    <property type="match status" value="1"/>
</dbReference>
<dbReference type="Gene3D" id="3.30.930.10">
    <property type="entry name" value="Bira Bifunctional Protein, Domain 2"/>
    <property type="match status" value="1"/>
</dbReference>
<comment type="similarity">
    <text evidence="2 15">Belongs to the phenylalanyl-tRNA synthetase beta subunit family. Type 1 subfamily.</text>
</comment>
<feature type="domain" description="B5" evidence="17">
    <location>
        <begin position="288"/>
        <end position="366"/>
    </location>
</feature>
<dbReference type="InterPro" id="IPR005146">
    <property type="entry name" value="B3/B4_tRNA-bd"/>
</dbReference>
<accession>A0A941W355</accession>
<dbReference type="GO" id="GO:0006432">
    <property type="term" value="P:phenylalanyl-tRNA aminoacylation"/>
    <property type="evidence" value="ECO:0007669"/>
    <property type="project" value="UniProtKB-UniRule"/>
</dbReference>
<comment type="caution">
    <text evidence="18">The sequence shown here is derived from an EMBL/GenBank/DDBJ whole genome shotgun (WGS) entry which is preliminary data.</text>
</comment>
<sequence length="673" mass="76124">MKISYNWLKDYCKHDLSVEDLSEKLTNAGLVVDTINPVDDDFCLEVEVTSNRPDCLGFIGIAREVATIVRSELIIPGVDYETTTENVNDLTGVTIEDNELCPRYTARIIKDVKIAPSPEWLQKKINSIGLRPVNNIVDITNYVLMESGQPLHAFDFDKLSEKRIVVRRAKKGEAMEAIDGSKCTLTDEMLVIADAQRPVAIAGIMGGRDTEVSGTTKNILLESAFFDPRNVRRTSRKLSLISDSSYRFERRVDPECVEWVSRRAAKMIMEIAGGQVVEGVIDQNYIEGKNVSVALRMSRMNRLLGLNIDKKTAKDILERLQFTIKPEGETEDNLTVEVPSFRGDVYREVDLIEEVARIHGYDKIPVKSNIGVKLTQDNIFDKVTEKTKSVISGLGFDEVITDSIVDELHERHGTIWSEMSSLKIINPIRQDENLLRKALVHNLLRVKKHNQNYGVEKTNIYELSKIYLPQEDDGMPEEKECLCILGEEGFLSLKGVIEAILSQLNIVQKFETMRSDFGLFNPEESAELKLGGKLLGYIGGLSREVINDYDFRTRPCVAELDYNILIDNTNLESSYRKIPSLPTVARDLAVVSDEKVTWAGIKECIESLNIDYVDGIEFFDVYRGKQVEKGKKSIAFRLIFRADDRTLKSEEVDKLQEEIVENLSNTFGTKLRA</sequence>
<evidence type="ECO:0000256" key="8">
    <source>
        <dbReference type="ARBA" id="ARBA00022741"/>
    </source>
</evidence>
<keyword evidence="12 15" id="KW-0648">Protein biosynthesis</keyword>
<dbReference type="SMART" id="SM00874">
    <property type="entry name" value="B5"/>
    <property type="match status" value="1"/>
</dbReference>
<dbReference type="PANTHER" id="PTHR10947">
    <property type="entry name" value="PHENYLALANYL-TRNA SYNTHETASE BETA CHAIN AND LEUCINE-RICH REPEAT-CONTAINING PROTEIN 47"/>
    <property type="match status" value="1"/>
</dbReference>
<comment type="subcellular location">
    <subcellularLocation>
        <location evidence="1 15">Cytoplasm</location>
    </subcellularLocation>
</comment>
<evidence type="ECO:0000259" key="16">
    <source>
        <dbReference type="PROSITE" id="PS51447"/>
    </source>
</evidence>
<dbReference type="SUPFAM" id="SSF54991">
    <property type="entry name" value="Anticodon-binding domain of PheRS"/>
    <property type="match status" value="1"/>
</dbReference>
<dbReference type="SUPFAM" id="SSF46955">
    <property type="entry name" value="Putative DNA-binding domain"/>
    <property type="match status" value="2"/>
</dbReference>
<keyword evidence="4 15" id="KW-0963">Cytoplasm</keyword>
<keyword evidence="7 15" id="KW-0479">Metal-binding</keyword>
<evidence type="ECO:0000256" key="9">
    <source>
        <dbReference type="ARBA" id="ARBA00022840"/>
    </source>
</evidence>
<dbReference type="SMART" id="SM00896">
    <property type="entry name" value="FDX-ACB"/>
    <property type="match status" value="1"/>
</dbReference>
<dbReference type="InterPro" id="IPR009061">
    <property type="entry name" value="DNA-bd_dom_put_sf"/>
</dbReference>
<evidence type="ECO:0000256" key="4">
    <source>
        <dbReference type="ARBA" id="ARBA00022490"/>
    </source>
</evidence>
<evidence type="ECO:0000256" key="10">
    <source>
        <dbReference type="ARBA" id="ARBA00022842"/>
    </source>
</evidence>
<evidence type="ECO:0000256" key="7">
    <source>
        <dbReference type="ARBA" id="ARBA00022723"/>
    </source>
</evidence>
<dbReference type="EMBL" id="JAANXD010000010">
    <property type="protein sequence ID" value="MBS1257140.1"/>
    <property type="molecule type" value="Genomic_DNA"/>
</dbReference>
<organism evidence="18 19">
    <name type="scientific">Candidatus Scalindua arabica</name>
    <dbReference type="NCBI Taxonomy" id="1127984"/>
    <lineage>
        <taxon>Bacteria</taxon>
        <taxon>Pseudomonadati</taxon>
        <taxon>Planctomycetota</taxon>
        <taxon>Candidatus Brocadiia</taxon>
        <taxon>Candidatus Brocadiales</taxon>
        <taxon>Candidatus Scalinduaceae</taxon>
        <taxon>Candidatus Scalindua</taxon>
    </lineage>
</organism>
<keyword evidence="8 15" id="KW-0547">Nucleotide-binding</keyword>
<dbReference type="Pfam" id="PF03147">
    <property type="entry name" value="FDX-ACB"/>
    <property type="match status" value="1"/>
</dbReference>